<dbReference type="GO" id="GO:0016705">
    <property type="term" value="F:oxidoreductase activity, acting on paired donors, with incorporation or reduction of molecular oxygen"/>
    <property type="evidence" value="ECO:0007669"/>
    <property type="project" value="InterPro"/>
</dbReference>
<dbReference type="InterPro" id="IPR002397">
    <property type="entry name" value="Cyt_P450_B"/>
</dbReference>
<protein>
    <submittedName>
        <fullName evidence="3">Cytochrome P450</fullName>
    </submittedName>
</protein>
<evidence type="ECO:0000313" key="4">
    <source>
        <dbReference type="Proteomes" id="UP000255421"/>
    </source>
</evidence>
<evidence type="ECO:0000313" key="3">
    <source>
        <dbReference type="EMBL" id="RDI70361.1"/>
    </source>
</evidence>
<keyword evidence="2" id="KW-0408">Iron</keyword>
<dbReference type="InterPro" id="IPR017972">
    <property type="entry name" value="Cyt_P450_CS"/>
</dbReference>
<sequence>MREFDAPEEFRPERKSDRHLAFGTGVHFCLGAHLARMEADVALQQLLDRFTRLDADRSNLEPSTSFYGLESLPCKVE</sequence>
<dbReference type="InterPro" id="IPR001128">
    <property type="entry name" value="Cyt_P450"/>
</dbReference>
<evidence type="ECO:0000256" key="2">
    <source>
        <dbReference type="RuleBase" id="RU000461"/>
    </source>
</evidence>
<dbReference type="PROSITE" id="PS00086">
    <property type="entry name" value="CYTOCHROME_P450"/>
    <property type="match status" value="1"/>
</dbReference>
<keyword evidence="2" id="KW-0560">Oxidoreductase</keyword>
<dbReference type="GO" id="GO:0005506">
    <property type="term" value="F:iron ion binding"/>
    <property type="evidence" value="ECO:0007669"/>
    <property type="project" value="InterPro"/>
</dbReference>
<proteinExistence type="inferred from homology"/>
<dbReference type="PRINTS" id="PR00359">
    <property type="entry name" value="BP450"/>
</dbReference>
<comment type="caution">
    <text evidence="3">The sequence shown here is derived from an EMBL/GenBank/DDBJ whole genome shotgun (WGS) entry which is preliminary data.</text>
</comment>
<dbReference type="GO" id="GO:0020037">
    <property type="term" value="F:heme binding"/>
    <property type="evidence" value="ECO:0007669"/>
    <property type="project" value="InterPro"/>
</dbReference>
<reference evidence="3 4" key="1">
    <citation type="submission" date="2018-07" db="EMBL/GenBank/DDBJ databases">
        <title>Genome sequence of extremly halophilic archaeon Halopelagius longus strain BC12-B1.</title>
        <authorList>
            <person name="Zhang X."/>
        </authorList>
    </citation>
    <scope>NUCLEOTIDE SEQUENCE [LARGE SCALE GENOMIC DNA]</scope>
    <source>
        <strain evidence="3 4">BC12-B1</strain>
    </source>
</reference>
<dbReference type="PANTHER" id="PTHR46696:SF1">
    <property type="entry name" value="CYTOCHROME P450 YJIB-RELATED"/>
    <property type="match status" value="1"/>
</dbReference>
<dbReference type="GO" id="GO:0004497">
    <property type="term" value="F:monooxygenase activity"/>
    <property type="evidence" value="ECO:0007669"/>
    <property type="project" value="UniProtKB-KW"/>
</dbReference>
<dbReference type="SUPFAM" id="SSF48264">
    <property type="entry name" value="Cytochrome P450"/>
    <property type="match status" value="1"/>
</dbReference>
<accession>A0A370IJN9</accession>
<organism evidence="3 4">
    <name type="scientific">Halopelagius longus</name>
    <dbReference type="NCBI Taxonomy" id="1236180"/>
    <lineage>
        <taxon>Archaea</taxon>
        <taxon>Methanobacteriati</taxon>
        <taxon>Methanobacteriota</taxon>
        <taxon>Stenosarchaea group</taxon>
        <taxon>Halobacteria</taxon>
        <taxon>Halobacteriales</taxon>
        <taxon>Haloferacaceae</taxon>
    </lineage>
</organism>
<evidence type="ECO:0000256" key="1">
    <source>
        <dbReference type="ARBA" id="ARBA00010617"/>
    </source>
</evidence>
<keyword evidence="2" id="KW-0349">Heme</keyword>
<dbReference type="PANTHER" id="PTHR46696">
    <property type="entry name" value="P450, PUTATIVE (EUROFUNG)-RELATED"/>
    <property type="match status" value="1"/>
</dbReference>
<keyword evidence="4" id="KW-1185">Reference proteome</keyword>
<dbReference type="EMBL" id="QQST01000001">
    <property type="protein sequence ID" value="RDI70361.1"/>
    <property type="molecule type" value="Genomic_DNA"/>
</dbReference>
<dbReference type="InterPro" id="IPR036396">
    <property type="entry name" value="Cyt_P450_sf"/>
</dbReference>
<gene>
    <name evidence="3" type="ORF">DWB78_00735</name>
</gene>
<keyword evidence="2" id="KW-0479">Metal-binding</keyword>
<dbReference type="Gene3D" id="1.10.630.10">
    <property type="entry name" value="Cytochrome P450"/>
    <property type="match status" value="1"/>
</dbReference>
<keyword evidence="2" id="KW-0503">Monooxygenase</keyword>
<comment type="similarity">
    <text evidence="1 2">Belongs to the cytochrome P450 family.</text>
</comment>
<name>A0A370IJN9_9EURY</name>
<dbReference type="Pfam" id="PF00067">
    <property type="entry name" value="p450"/>
    <property type="match status" value="1"/>
</dbReference>
<dbReference type="AlphaFoldDB" id="A0A370IJN9"/>
<dbReference type="Proteomes" id="UP000255421">
    <property type="component" value="Unassembled WGS sequence"/>
</dbReference>
<dbReference type="OrthoDB" id="40089at2157"/>